<keyword evidence="1" id="KW-0812">Transmembrane</keyword>
<evidence type="ECO:0000313" key="2">
    <source>
        <dbReference type="EMBL" id="OJH35617.1"/>
    </source>
</evidence>
<protein>
    <submittedName>
        <fullName evidence="2">Uncharacterized protein</fullName>
    </submittedName>
</protein>
<name>A0A1L9B021_9BACT</name>
<sequence length="222" mass="24235">MSESQSLHATQNLAQSLSEDFAHRSKADQAEAIRQLKQIITNAPERSEFRDTKKFFYLGPAFCGVPLVLALYMMKTQASPSWAMIALLLALALFGAALAYQHRNAGATPHMVLTRTELQATNLSAPLPLVEVTGLEIVEPSQTWINFHVGEHTPLPTATKVRGLLASQAVVIPKGKNRRIAVSMAGIKANGEKLDLEEALELIDRHLQAAHATAELRALLAR</sequence>
<dbReference type="OrthoDB" id="6988199at2"/>
<feature type="transmembrane region" description="Helical" evidence="1">
    <location>
        <begin position="80"/>
        <end position="100"/>
    </location>
</feature>
<dbReference type="RefSeq" id="WP_071903192.1">
    <property type="nucleotide sequence ID" value="NZ_MPIN01000013.1"/>
</dbReference>
<reference evidence="3" key="1">
    <citation type="submission" date="2016-11" db="EMBL/GenBank/DDBJ databases">
        <authorList>
            <person name="Shukria A."/>
            <person name="Stevens D.C."/>
        </authorList>
    </citation>
    <scope>NUCLEOTIDE SEQUENCE [LARGE SCALE GENOMIC DNA]</scope>
    <source>
        <strain evidence="3">Cbfe23</strain>
    </source>
</reference>
<keyword evidence="1" id="KW-1133">Transmembrane helix</keyword>
<dbReference type="Proteomes" id="UP000182229">
    <property type="component" value="Unassembled WGS sequence"/>
</dbReference>
<keyword evidence="1" id="KW-0472">Membrane</keyword>
<reference evidence="2 3" key="2">
    <citation type="submission" date="2016-12" db="EMBL/GenBank/DDBJ databases">
        <title>Draft Genome Sequence of Cystobacter ferrugineus Strain Cbfe23.</title>
        <authorList>
            <person name="Akbar S."/>
            <person name="Dowd S.E."/>
            <person name="Stevens D.C."/>
        </authorList>
    </citation>
    <scope>NUCLEOTIDE SEQUENCE [LARGE SCALE GENOMIC DNA]</scope>
    <source>
        <strain evidence="2 3">Cbfe23</strain>
    </source>
</reference>
<dbReference type="STRING" id="83449.BON30_36725"/>
<accession>A0A1L9B021</accession>
<dbReference type="AlphaFoldDB" id="A0A1L9B021"/>
<feature type="transmembrane region" description="Helical" evidence="1">
    <location>
        <begin position="55"/>
        <end position="74"/>
    </location>
</feature>
<organism evidence="2 3">
    <name type="scientific">Cystobacter ferrugineus</name>
    <dbReference type="NCBI Taxonomy" id="83449"/>
    <lineage>
        <taxon>Bacteria</taxon>
        <taxon>Pseudomonadati</taxon>
        <taxon>Myxococcota</taxon>
        <taxon>Myxococcia</taxon>
        <taxon>Myxococcales</taxon>
        <taxon>Cystobacterineae</taxon>
        <taxon>Archangiaceae</taxon>
        <taxon>Cystobacter</taxon>
    </lineage>
</organism>
<evidence type="ECO:0000256" key="1">
    <source>
        <dbReference type="SAM" id="Phobius"/>
    </source>
</evidence>
<comment type="caution">
    <text evidence="2">The sequence shown here is derived from an EMBL/GenBank/DDBJ whole genome shotgun (WGS) entry which is preliminary data.</text>
</comment>
<keyword evidence="3" id="KW-1185">Reference proteome</keyword>
<proteinExistence type="predicted"/>
<dbReference type="EMBL" id="MPIN01000013">
    <property type="protein sequence ID" value="OJH35617.1"/>
    <property type="molecule type" value="Genomic_DNA"/>
</dbReference>
<evidence type="ECO:0000313" key="3">
    <source>
        <dbReference type="Proteomes" id="UP000182229"/>
    </source>
</evidence>
<gene>
    <name evidence="2" type="ORF">BON30_36725</name>
</gene>